<dbReference type="InterPro" id="IPR012349">
    <property type="entry name" value="Split_barrel_FMN-bd"/>
</dbReference>
<dbReference type="Gene3D" id="2.30.110.10">
    <property type="entry name" value="Electron Transport, Fmn-binding Protein, Chain A"/>
    <property type="match status" value="1"/>
</dbReference>
<keyword evidence="2" id="KW-1185">Reference proteome</keyword>
<dbReference type="EMBL" id="KV454295">
    <property type="protein sequence ID" value="ODQ72448.1"/>
    <property type="molecule type" value="Genomic_DNA"/>
</dbReference>
<evidence type="ECO:0000313" key="2">
    <source>
        <dbReference type="Proteomes" id="UP000094385"/>
    </source>
</evidence>
<sequence>MYLPTYHAELNLPVLRQFVRENPLGILTTAIKSSSHPLLQSSHIPWILDVEDNDSEMELGRLRGHIARQNPQAKAIIESLTHESTTTPKNYLEEKVLVLFNGPVHHYVTPKFYTETKPTSGKVVPTWDYSAVQVYGAARIYFDTRSKEFSDFLSQQLSDLSLHAETSIMGYGGEDGPRPWEVSDAPSPYIDLLKKNIIGIEVQIESMTGKFKMSQEKINGDRDGVIKGFESLNSAAGAQMAAAVRERAALFDAKKGVKRLS</sequence>
<reference evidence="1 2" key="1">
    <citation type="journal article" date="2016" name="Proc. Natl. Acad. Sci. U.S.A.">
        <title>Comparative genomics of biotechnologically important yeasts.</title>
        <authorList>
            <person name="Riley R."/>
            <person name="Haridas S."/>
            <person name="Wolfe K.H."/>
            <person name="Lopes M.R."/>
            <person name="Hittinger C.T."/>
            <person name="Goeker M."/>
            <person name="Salamov A.A."/>
            <person name="Wisecaver J.H."/>
            <person name="Long T.M."/>
            <person name="Calvey C.H."/>
            <person name="Aerts A.L."/>
            <person name="Barry K.W."/>
            <person name="Choi C."/>
            <person name="Clum A."/>
            <person name="Coughlan A.Y."/>
            <person name="Deshpande S."/>
            <person name="Douglass A.P."/>
            <person name="Hanson S.J."/>
            <person name="Klenk H.-P."/>
            <person name="LaButti K.M."/>
            <person name="Lapidus A."/>
            <person name="Lindquist E.A."/>
            <person name="Lipzen A.M."/>
            <person name="Meier-Kolthoff J.P."/>
            <person name="Ohm R.A."/>
            <person name="Otillar R.P."/>
            <person name="Pangilinan J.L."/>
            <person name="Peng Y."/>
            <person name="Rokas A."/>
            <person name="Rosa C.A."/>
            <person name="Scheuner C."/>
            <person name="Sibirny A.A."/>
            <person name="Slot J.C."/>
            <person name="Stielow J.B."/>
            <person name="Sun H."/>
            <person name="Kurtzman C.P."/>
            <person name="Blackwell M."/>
            <person name="Grigoriev I.V."/>
            <person name="Jeffries T.W."/>
        </authorList>
    </citation>
    <scope>NUCLEOTIDE SEQUENCE [LARGE SCALE GENOMIC DNA]</scope>
    <source>
        <strain evidence="1 2">NRRL Y-11557</strain>
    </source>
</reference>
<gene>
    <name evidence="1" type="ORF">LIPSTDRAFT_296324</name>
</gene>
<dbReference type="AlphaFoldDB" id="A0A1E3Q4E7"/>
<protein>
    <recommendedName>
        <fullName evidence="3">Transcriptional regulator</fullName>
    </recommendedName>
</protein>
<dbReference type="Pfam" id="PF04299">
    <property type="entry name" value="FMN_bind_2"/>
    <property type="match status" value="1"/>
</dbReference>
<dbReference type="SUPFAM" id="SSF50475">
    <property type="entry name" value="FMN-binding split barrel"/>
    <property type="match status" value="1"/>
</dbReference>
<evidence type="ECO:0008006" key="3">
    <source>
        <dbReference type="Google" id="ProtNLM"/>
    </source>
</evidence>
<dbReference type="Proteomes" id="UP000094385">
    <property type="component" value="Unassembled WGS sequence"/>
</dbReference>
<proteinExistence type="predicted"/>
<name>A0A1E3Q4E7_LIPST</name>
<dbReference type="InterPro" id="IPR007396">
    <property type="entry name" value="TR_PAI2-type"/>
</dbReference>
<evidence type="ECO:0000313" key="1">
    <source>
        <dbReference type="EMBL" id="ODQ72448.1"/>
    </source>
</evidence>
<accession>A0A1E3Q4E7</accession>
<organism evidence="1 2">
    <name type="scientific">Lipomyces starkeyi NRRL Y-11557</name>
    <dbReference type="NCBI Taxonomy" id="675824"/>
    <lineage>
        <taxon>Eukaryota</taxon>
        <taxon>Fungi</taxon>
        <taxon>Dikarya</taxon>
        <taxon>Ascomycota</taxon>
        <taxon>Saccharomycotina</taxon>
        <taxon>Lipomycetes</taxon>
        <taxon>Lipomycetales</taxon>
        <taxon>Lipomycetaceae</taxon>
        <taxon>Lipomyces</taxon>
    </lineage>
</organism>
<dbReference type="PANTHER" id="PTHR35802:SF1">
    <property type="entry name" value="PROTEASE SYNTHASE AND SPORULATION PROTEIN PAI 2"/>
    <property type="match status" value="1"/>
</dbReference>
<dbReference type="OrthoDB" id="2101473at2759"/>
<dbReference type="PANTHER" id="PTHR35802">
    <property type="entry name" value="PROTEASE SYNTHASE AND SPORULATION PROTEIN PAI 2"/>
    <property type="match status" value="1"/>
</dbReference>
<dbReference type="PIRSF" id="PIRSF010372">
    <property type="entry name" value="PaiB"/>
    <property type="match status" value="1"/>
</dbReference>